<dbReference type="AlphaFoldDB" id="A0A380B4Y0"/>
<dbReference type="InterPro" id="IPR006311">
    <property type="entry name" value="TAT_signal"/>
</dbReference>
<evidence type="ECO:0000313" key="1">
    <source>
        <dbReference type="EMBL" id="SUI93033.1"/>
    </source>
</evidence>
<gene>
    <name evidence="1" type="ORF">NCTC11544_05703</name>
</gene>
<dbReference type="Proteomes" id="UP000255529">
    <property type="component" value="Unassembled WGS sequence"/>
</dbReference>
<proteinExistence type="predicted"/>
<dbReference type="RefSeq" id="WP_012006509.1">
    <property type="nucleotide sequence ID" value="NZ_CAMKUF010000001.1"/>
</dbReference>
<dbReference type="InterPro" id="IPR024651">
    <property type="entry name" value="FAD-SLDH_ssu"/>
</dbReference>
<organism evidence="1 2">
    <name type="scientific">Serratia quinivorans</name>
    <dbReference type="NCBI Taxonomy" id="137545"/>
    <lineage>
        <taxon>Bacteria</taxon>
        <taxon>Pseudomonadati</taxon>
        <taxon>Pseudomonadota</taxon>
        <taxon>Gammaproteobacteria</taxon>
        <taxon>Enterobacterales</taxon>
        <taxon>Yersiniaceae</taxon>
        <taxon>Serratia</taxon>
    </lineage>
</organism>
<dbReference type="EMBL" id="UGYN01000002">
    <property type="protein sequence ID" value="SUI93033.1"/>
    <property type="molecule type" value="Genomic_DNA"/>
</dbReference>
<evidence type="ECO:0000313" key="2">
    <source>
        <dbReference type="Proteomes" id="UP000255529"/>
    </source>
</evidence>
<sequence>MISISRRRLVLASASLWAVGVVGQNLLGRAAFAQSQPGTMPDNFLAISRLLTDIPLPDPHLALRLYVALQPLFPQLEQQVDTLATLMAQHTDLAGEDFHTLIQRQPEPLAALYQSLISGWYLGVIGDPARPICIAFENIVSYQRVRDALLPPSYCPGEPNFWTHPPRKETAHV</sequence>
<reference evidence="1 2" key="1">
    <citation type="submission" date="2018-06" db="EMBL/GenBank/DDBJ databases">
        <authorList>
            <consortium name="Pathogen Informatics"/>
            <person name="Doyle S."/>
        </authorList>
    </citation>
    <scope>NUCLEOTIDE SEQUENCE [LARGE SCALE GENOMIC DNA]</scope>
    <source>
        <strain evidence="1 2">NCTC11544</strain>
    </source>
</reference>
<name>A0A380B4Y0_9GAMM</name>
<accession>A0A380B4Y0</accession>
<dbReference type="Pfam" id="PF12318">
    <property type="entry name" value="FAD-SLDH"/>
    <property type="match status" value="1"/>
</dbReference>
<protein>
    <submittedName>
        <fullName evidence="1">Membrane bound FAD containing D-sorbitol dehydrogenase</fullName>
    </submittedName>
</protein>
<dbReference type="PROSITE" id="PS51318">
    <property type="entry name" value="TAT"/>
    <property type="match status" value="1"/>
</dbReference>